<dbReference type="EMBL" id="CAXKWB010006879">
    <property type="protein sequence ID" value="CAL4084771.1"/>
    <property type="molecule type" value="Genomic_DNA"/>
</dbReference>
<evidence type="ECO:0000256" key="2">
    <source>
        <dbReference type="SAM" id="MobiDB-lite"/>
    </source>
</evidence>
<dbReference type="Gene3D" id="6.10.30.30">
    <property type="match status" value="1"/>
</dbReference>
<dbReference type="Gene3D" id="1.20.58.2220">
    <property type="entry name" value="Formin, FH2 domain"/>
    <property type="match status" value="1"/>
</dbReference>
<dbReference type="Proteomes" id="UP001497623">
    <property type="component" value="Unassembled WGS sequence"/>
</dbReference>
<protein>
    <recommendedName>
        <fullName evidence="3">FH2 domain-containing protein</fullName>
    </recommendedName>
</protein>
<gene>
    <name evidence="4" type="ORF">MNOR_LOCUS12511</name>
</gene>
<organism evidence="4 5">
    <name type="scientific">Meganyctiphanes norvegica</name>
    <name type="common">Northern krill</name>
    <name type="synonym">Thysanopoda norvegica</name>
    <dbReference type="NCBI Taxonomy" id="48144"/>
    <lineage>
        <taxon>Eukaryota</taxon>
        <taxon>Metazoa</taxon>
        <taxon>Ecdysozoa</taxon>
        <taxon>Arthropoda</taxon>
        <taxon>Crustacea</taxon>
        <taxon>Multicrustacea</taxon>
        <taxon>Malacostraca</taxon>
        <taxon>Eumalacostraca</taxon>
        <taxon>Eucarida</taxon>
        <taxon>Euphausiacea</taxon>
        <taxon>Euphausiidae</taxon>
        <taxon>Meganyctiphanes</taxon>
    </lineage>
</organism>
<reference evidence="4 5" key="1">
    <citation type="submission" date="2024-05" db="EMBL/GenBank/DDBJ databases">
        <authorList>
            <person name="Wallberg A."/>
        </authorList>
    </citation>
    <scope>NUCLEOTIDE SEQUENCE [LARGE SCALE GENOMIC DNA]</scope>
</reference>
<dbReference type="InterPro" id="IPR015425">
    <property type="entry name" value="FH2_Formin"/>
</dbReference>
<keyword evidence="1" id="KW-0175">Coiled coil</keyword>
<dbReference type="PROSITE" id="PS51444">
    <property type="entry name" value="FH2"/>
    <property type="match status" value="1"/>
</dbReference>
<dbReference type="SMART" id="SM00498">
    <property type="entry name" value="FH2"/>
    <property type="match status" value="1"/>
</dbReference>
<evidence type="ECO:0000313" key="5">
    <source>
        <dbReference type="Proteomes" id="UP001497623"/>
    </source>
</evidence>
<feature type="region of interest" description="Disordered" evidence="2">
    <location>
        <begin position="524"/>
        <end position="549"/>
    </location>
</feature>
<dbReference type="GO" id="GO:0030041">
    <property type="term" value="P:actin filament polymerization"/>
    <property type="evidence" value="ECO:0007669"/>
    <property type="project" value="TreeGrafter"/>
</dbReference>
<dbReference type="Gene3D" id="1.20.58.630">
    <property type="match status" value="1"/>
</dbReference>
<feature type="domain" description="FH2" evidence="3">
    <location>
        <begin position="132"/>
        <end position="538"/>
    </location>
</feature>
<dbReference type="GO" id="GO:0005884">
    <property type="term" value="C:actin filament"/>
    <property type="evidence" value="ECO:0007669"/>
    <property type="project" value="TreeGrafter"/>
</dbReference>
<sequence>MAAASSGGLPSVPGLERMVGPGGGPPPPPPPPGSGAPPPPPPPPPGMGGPPPPPPPPGMGGPPPPPPPPGMGGPPPPPPPPGMGGPPPPPPPPGMGGPRPPGPPPPPGMGPPPPPGAPRAPPPNVLPFGMTLKKGIKPNQQTKRLQWTKVTPTQMSQNSLWVKLNKKGANIKTEVLQELGEQFAVKVIKKKNVEQVGGEKTSKKDKELKVLDQKTNQNLSIALRGQFKHISLDEICLAILHCDETILCVDSEGKADASTLNTLIASFPEQDVIKKIVELEENESELAEGEMFLKKVGKIKKLVPLLRNMTFKTEYPQLVKETRLDIVNTKAALDELINSKKFEKVLIYVLEFGNTLNSGSRNADTIGFDISFLPKLANTKDVYGNTLLHYLSQTLMKEEFECIDFEDGLIHFHSAERVNVDQVKANIAKMKKEIRNIGNDLHRHIKQDSEDLFKEKFDSFHNESEDEISLLEVELDMMQKSYSNVAELFTFDVNKYSQEDFFRDFNQFISLYKKAKEDIIKQEEKAARDRENKLRAERDLAEKAERDTRQRALHDVTNDQSNTEVMDQLVQLINTGQVFDVMGAGRRRRPQKTTGTWGNTINIYFV</sequence>
<feature type="region of interest" description="Disordered" evidence="2">
    <location>
        <begin position="1"/>
        <end position="128"/>
    </location>
</feature>
<evidence type="ECO:0000313" key="4">
    <source>
        <dbReference type="EMBL" id="CAL4084771.1"/>
    </source>
</evidence>
<dbReference type="InterPro" id="IPR051412">
    <property type="entry name" value="Formin_Homology_Diaphanous_sf"/>
</dbReference>
<dbReference type="PANTHER" id="PTHR45691:SF1">
    <property type="entry name" value="FH2 DOMAIN-CONTAINING PROTEIN 1-RELATED"/>
    <property type="match status" value="1"/>
</dbReference>
<proteinExistence type="predicted"/>
<dbReference type="AlphaFoldDB" id="A0AAV2QIP1"/>
<feature type="coiled-coil region" evidence="1">
    <location>
        <begin position="420"/>
        <end position="481"/>
    </location>
</feature>
<name>A0AAV2QIP1_MEGNR</name>
<dbReference type="InterPro" id="IPR042201">
    <property type="entry name" value="FH2_Formin_sf"/>
</dbReference>
<comment type="caution">
    <text evidence="4">The sequence shown here is derived from an EMBL/GenBank/DDBJ whole genome shotgun (WGS) entry which is preliminary data.</text>
</comment>
<keyword evidence="5" id="KW-1185">Reference proteome</keyword>
<evidence type="ECO:0000256" key="1">
    <source>
        <dbReference type="SAM" id="Coils"/>
    </source>
</evidence>
<dbReference type="SUPFAM" id="SSF101447">
    <property type="entry name" value="Formin homology 2 domain (FH2 domain)"/>
    <property type="match status" value="1"/>
</dbReference>
<feature type="compositionally biased region" description="Pro residues" evidence="2">
    <location>
        <begin position="23"/>
        <end position="125"/>
    </location>
</feature>
<accession>A0AAV2QIP1</accession>
<dbReference type="Pfam" id="PF02181">
    <property type="entry name" value="FH2"/>
    <property type="match status" value="1"/>
</dbReference>
<dbReference type="PANTHER" id="PTHR45691">
    <property type="entry name" value="PROTEIN DIAPHANOUS"/>
    <property type="match status" value="1"/>
</dbReference>
<evidence type="ECO:0000259" key="3">
    <source>
        <dbReference type="PROSITE" id="PS51444"/>
    </source>
</evidence>